<proteinExistence type="predicted"/>
<feature type="transmembrane region" description="Helical" evidence="1">
    <location>
        <begin position="285"/>
        <end position="304"/>
    </location>
</feature>
<dbReference type="RefSeq" id="WP_318585668.1">
    <property type="nucleotide sequence ID" value="NZ_JAWRCP010000002.1"/>
</dbReference>
<gene>
    <name evidence="3" type="ORF">SBX64_18955</name>
</gene>
<dbReference type="PANTHER" id="PTHR22911:SF134">
    <property type="entry name" value="DMT FAMILY TRANSPORTER"/>
    <property type="match status" value="1"/>
</dbReference>
<feature type="transmembrane region" description="Helical" evidence="1">
    <location>
        <begin position="250"/>
        <end position="273"/>
    </location>
</feature>
<dbReference type="SUPFAM" id="SSF103481">
    <property type="entry name" value="Multidrug resistance efflux transporter EmrE"/>
    <property type="match status" value="1"/>
</dbReference>
<evidence type="ECO:0000313" key="3">
    <source>
        <dbReference type="EMBL" id="MDW6094627.1"/>
    </source>
</evidence>
<keyword evidence="1" id="KW-1133">Transmembrane helix</keyword>
<feature type="transmembrane region" description="Helical" evidence="1">
    <location>
        <begin position="7"/>
        <end position="28"/>
    </location>
</feature>
<dbReference type="Pfam" id="PF00892">
    <property type="entry name" value="EamA"/>
    <property type="match status" value="2"/>
</dbReference>
<feature type="transmembrane region" description="Helical" evidence="1">
    <location>
        <begin position="104"/>
        <end position="121"/>
    </location>
</feature>
<keyword evidence="1" id="KW-0812">Transmembrane</keyword>
<feature type="transmembrane region" description="Helical" evidence="1">
    <location>
        <begin position="221"/>
        <end position="238"/>
    </location>
</feature>
<name>A0ABU4IZ03_9VIBR</name>
<dbReference type="Proteomes" id="UP001279860">
    <property type="component" value="Unassembled WGS sequence"/>
</dbReference>
<comment type="caution">
    <text evidence="3">The sequence shown here is derived from an EMBL/GenBank/DDBJ whole genome shotgun (WGS) entry which is preliminary data.</text>
</comment>
<keyword evidence="4" id="KW-1185">Reference proteome</keyword>
<protein>
    <submittedName>
        <fullName evidence="3">DMT family transporter</fullName>
    </submittedName>
</protein>
<keyword evidence="1" id="KW-0472">Membrane</keyword>
<accession>A0ABU4IZ03</accession>
<dbReference type="PANTHER" id="PTHR22911">
    <property type="entry name" value="ACYL-MALONYL CONDENSING ENZYME-RELATED"/>
    <property type="match status" value="1"/>
</dbReference>
<feature type="transmembrane region" description="Helical" evidence="1">
    <location>
        <begin position="160"/>
        <end position="179"/>
    </location>
</feature>
<evidence type="ECO:0000313" key="4">
    <source>
        <dbReference type="Proteomes" id="UP001279860"/>
    </source>
</evidence>
<organism evidence="3 4">
    <name type="scientific">Vibrio rhizosphaerae</name>
    <dbReference type="NCBI Taxonomy" id="398736"/>
    <lineage>
        <taxon>Bacteria</taxon>
        <taxon>Pseudomonadati</taxon>
        <taxon>Pseudomonadota</taxon>
        <taxon>Gammaproteobacteria</taxon>
        <taxon>Vibrionales</taxon>
        <taxon>Vibrionaceae</taxon>
        <taxon>Vibrio</taxon>
    </lineage>
</organism>
<dbReference type="EMBL" id="JAWRCP010000002">
    <property type="protein sequence ID" value="MDW6094627.1"/>
    <property type="molecule type" value="Genomic_DNA"/>
</dbReference>
<feature type="transmembrane region" description="Helical" evidence="1">
    <location>
        <begin position="130"/>
        <end position="148"/>
    </location>
</feature>
<feature type="domain" description="EamA" evidence="2">
    <location>
        <begin position="9"/>
        <end position="142"/>
    </location>
</feature>
<evidence type="ECO:0000256" key="1">
    <source>
        <dbReference type="SAM" id="Phobius"/>
    </source>
</evidence>
<reference evidence="3 4" key="1">
    <citation type="submission" date="2023-11" db="EMBL/GenBank/DDBJ databases">
        <title>Plant-associative lifestyle of Vibrio porteresiae and its evolutionary dynamics.</title>
        <authorList>
            <person name="Rameshkumar N."/>
            <person name="Kirti K."/>
        </authorList>
    </citation>
    <scope>NUCLEOTIDE SEQUENCE [LARGE SCALE GENOMIC DNA]</scope>
    <source>
        <strain evidence="3 4">MSSRF7</strain>
    </source>
</reference>
<feature type="transmembrane region" description="Helical" evidence="1">
    <location>
        <begin position="34"/>
        <end position="55"/>
    </location>
</feature>
<feature type="domain" description="EamA" evidence="2">
    <location>
        <begin position="161"/>
        <end position="267"/>
    </location>
</feature>
<evidence type="ECO:0000259" key="2">
    <source>
        <dbReference type="Pfam" id="PF00892"/>
    </source>
</evidence>
<dbReference type="InterPro" id="IPR000620">
    <property type="entry name" value="EamA_dom"/>
</dbReference>
<dbReference type="InterPro" id="IPR037185">
    <property type="entry name" value="EmrE-like"/>
</dbReference>
<feature type="transmembrane region" description="Helical" evidence="1">
    <location>
        <begin position="191"/>
        <end position="209"/>
    </location>
</feature>
<feature type="transmembrane region" description="Helical" evidence="1">
    <location>
        <begin position="76"/>
        <end position="98"/>
    </location>
</feature>
<sequence>MNISRNFIYGLLLSCTTMISWGMIAIALKLSNDFADPVTLTWLRFTVAGVIVWLWQKRNNRLVQYRQLRRSEWLRLGLAGVLLMINYTCYAWSLVYLTPGSSQLSMQMAPLFLAIGGAVFFKEYISWQQWGCFALLFAGLLTFFHPVLRSGSETETVALLTGLSIIFVSALTWSFYALVQKSLFKYLDSSNILLGIYLMAMVVMLPLTSPADLLKMSLEEWLIALFCCLNTVVAYGAFAKSLTYWKTVQVSSVIAVTPVMAFLLTELCVAMGWWTDVIEAAQADWLSLCGMGLVVFAAISVQLVNVKRREKVTTSEVTEPSTA</sequence>